<evidence type="ECO:0000313" key="3">
    <source>
        <dbReference type="Proteomes" id="UP001143304"/>
    </source>
</evidence>
<protein>
    <submittedName>
        <fullName evidence="2">Uncharacterized protein</fullName>
    </submittedName>
</protein>
<keyword evidence="1" id="KW-0732">Signal</keyword>
<feature type="chain" id="PRO_5046389352" evidence="1">
    <location>
        <begin position="20"/>
        <end position="259"/>
    </location>
</feature>
<gene>
    <name evidence="2" type="ORF">EYC82_04920</name>
</gene>
<dbReference type="Proteomes" id="UP001143304">
    <property type="component" value="Unassembled WGS sequence"/>
</dbReference>
<keyword evidence="3" id="KW-1185">Reference proteome</keyword>
<organism evidence="2 3">
    <name type="scientific">Candidatus Marimicrobium litorale</name>
    <dbReference type="NCBI Taxonomy" id="2518991"/>
    <lineage>
        <taxon>Bacteria</taxon>
        <taxon>Pseudomonadati</taxon>
        <taxon>Pseudomonadota</taxon>
        <taxon>Gammaproteobacteria</taxon>
        <taxon>Cellvibrionales</taxon>
        <taxon>Halieaceae</taxon>
        <taxon>Marimicrobium</taxon>
    </lineage>
</organism>
<sequence length="259" mass="26985">MIRSFLAVFVFAACSTTWGQNSPQEASVYIPVEPCRIIDTRNSAMGVMLANTSRDFFVQSSDNVLGNQGGADCPNPRAASGEQPVALAAYIVAVPAESSTGNGILSAYPSDLPPPARGAGATVNFNAGQIIGNTTIATLCNANETDCPDGGTLGILARDTDEHVVVDVQGYFFPRAGVPGYQLVSNGFAAANSSVAVGQVECPSDKKVLGGGATALDPNWFLDSSLPLNNGEGWQVRYRSNGQNFSVRGQTWAICASVD</sequence>
<dbReference type="RefSeq" id="WP_279248431.1">
    <property type="nucleotide sequence ID" value="NZ_SHNO01000001.1"/>
</dbReference>
<reference evidence="2" key="1">
    <citation type="submission" date="2019-02" db="EMBL/GenBank/DDBJ databases">
        <authorList>
            <person name="Li S.-H."/>
        </authorList>
    </citation>
    <scope>NUCLEOTIDE SEQUENCE</scope>
    <source>
        <strain evidence="2">IMCC11814</strain>
    </source>
</reference>
<evidence type="ECO:0000256" key="1">
    <source>
        <dbReference type="SAM" id="SignalP"/>
    </source>
</evidence>
<proteinExistence type="predicted"/>
<name>A0ABT3T350_9GAMM</name>
<comment type="caution">
    <text evidence="2">The sequence shown here is derived from an EMBL/GenBank/DDBJ whole genome shotgun (WGS) entry which is preliminary data.</text>
</comment>
<feature type="signal peptide" evidence="1">
    <location>
        <begin position="1"/>
        <end position="19"/>
    </location>
</feature>
<accession>A0ABT3T350</accession>
<dbReference type="EMBL" id="SHNO01000001">
    <property type="protein sequence ID" value="MCX2976690.1"/>
    <property type="molecule type" value="Genomic_DNA"/>
</dbReference>
<evidence type="ECO:0000313" key="2">
    <source>
        <dbReference type="EMBL" id="MCX2976690.1"/>
    </source>
</evidence>